<dbReference type="AlphaFoldDB" id="A0A0A9CRK9"/>
<evidence type="ECO:0000313" key="1">
    <source>
        <dbReference type="EMBL" id="JAD76035.1"/>
    </source>
</evidence>
<organism evidence="1">
    <name type="scientific">Arundo donax</name>
    <name type="common">Giant reed</name>
    <name type="synonym">Donax arundinaceus</name>
    <dbReference type="NCBI Taxonomy" id="35708"/>
    <lineage>
        <taxon>Eukaryota</taxon>
        <taxon>Viridiplantae</taxon>
        <taxon>Streptophyta</taxon>
        <taxon>Embryophyta</taxon>
        <taxon>Tracheophyta</taxon>
        <taxon>Spermatophyta</taxon>
        <taxon>Magnoliopsida</taxon>
        <taxon>Liliopsida</taxon>
        <taxon>Poales</taxon>
        <taxon>Poaceae</taxon>
        <taxon>PACMAD clade</taxon>
        <taxon>Arundinoideae</taxon>
        <taxon>Arundineae</taxon>
        <taxon>Arundo</taxon>
    </lineage>
</organism>
<proteinExistence type="predicted"/>
<reference evidence="1" key="1">
    <citation type="submission" date="2014-09" db="EMBL/GenBank/DDBJ databases">
        <authorList>
            <person name="Magalhaes I.L.F."/>
            <person name="Oliveira U."/>
            <person name="Santos F.R."/>
            <person name="Vidigal T.H.D.A."/>
            <person name="Brescovit A.D."/>
            <person name="Santos A.J."/>
        </authorList>
    </citation>
    <scope>NUCLEOTIDE SEQUENCE</scope>
    <source>
        <tissue evidence="1">Shoot tissue taken approximately 20 cm above the soil surface</tissue>
    </source>
</reference>
<name>A0A0A9CRK9_ARUDO</name>
<accession>A0A0A9CRK9</accession>
<reference evidence="1" key="2">
    <citation type="journal article" date="2015" name="Data Brief">
        <title>Shoot transcriptome of the giant reed, Arundo donax.</title>
        <authorList>
            <person name="Barrero R.A."/>
            <person name="Guerrero F.D."/>
            <person name="Moolhuijzen P."/>
            <person name="Goolsby J.A."/>
            <person name="Tidwell J."/>
            <person name="Bellgard S.E."/>
            <person name="Bellgard M.I."/>
        </authorList>
    </citation>
    <scope>NUCLEOTIDE SEQUENCE</scope>
    <source>
        <tissue evidence="1">Shoot tissue taken approximately 20 cm above the soil surface</tissue>
    </source>
</reference>
<protein>
    <submittedName>
        <fullName evidence="1">Uncharacterized protein</fullName>
    </submittedName>
</protein>
<sequence>MKLQQQQLVFDVKAHEENVQIYAQQLISPGQLQEPALVS</sequence>
<dbReference type="EMBL" id="GBRH01221860">
    <property type="protein sequence ID" value="JAD76035.1"/>
    <property type="molecule type" value="Transcribed_RNA"/>
</dbReference>